<dbReference type="PIRSF" id="PIRSF036881">
    <property type="entry name" value="PAT"/>
    <property type="match status" value="1"/>
</dbReference>
<dbReference type="PANTHER" id="PTHR14024">
    <property type="entry name" value="PERILIPIN"/>
    <property type="match status" value="1"/>
</dbReference>
<dbReference type="Gene3D" id="3.30.720.170">
    <property type="entry name" value="Perilipin, alpha-beta domain"/>
    <property type="match status" value="1"/>
</dbReference>
<comment type="subcellular location">
    <subcellularLocation>
        <location evidence="1">Lipid droplet</location>
    </subcellularLocation>
</comment>
<keyword evidence="3" id="KW-0551">Lipid droplet</keyword>
<evidence type="ECO:0000313" key="6">
    <source>
        <dbReference type="EMBL" id="KAB5579417.1"/>
    </source>
</evidence>
<dbReference type="GO" id="GO:0005829">
    <property type="term" value="C:cytosol"/>
    <property type="evidence" value="ECO:0007669"/>
    <property type="project" value="TreeGrafter"/>
</dbReference>
<name>A0A5N5PKG0_PANHP</name>
<comment type="similarity">
    <text evidence="2 4">Belongs to the perilipin family.</text>
</comment>
<proteinExistence type="inferred from homology"/>
<dbReference type="AlphaFoldDB" id="A0A5N5PKG0"/>
<keyword evidence="7" id="KW-1185">Reference proteome</keyword>
<dbReference type="Proteomes" id="UP000327468">
    <property type="component" value="Chromosome 4"/>
</dbReference>
<feature type="compositionally biased region" description="Low complexity" evidence="5">
    <location>
        <begin position="429"/>
        <end position="442"/>
    </location>
</feature>
<dbReference type="GO" id="GO:0010890">
    <property type="term" value="P:positive regulation of triglyceride storage"/>
    <property type="evidence" value="ECO:0007669"/>
    <property type="project" value="TreeGrafter"/>
</dbReference>
<evidence type="ECO:0000256" key="2">
    <source>
        <dbReference type="ARBA" id="ARBA00006311"/>
    </source>
</evidence>
<reference evidence="6 7" key="1">
    <citation type="submission" date="2019-06" db="EMBL/GenBank/DDBJ databases">
        <title>A chromosome-scale genome assembly of the striped catfish, Pangasianodon hypophthalmus.</title>
        <authorList>
            <person name="Wen M."/>
            <person name="Zahm M."/>
            <person name="Roques C."/>
            <person name="Cabau C."/>
            <person name="Klopp C."/>
            <person name="Donnadieu C."/>
            <person name="Jouanno E."/>
            <person name="Avarre J.-C."/>
            <person name="Campet M."/>
            <person name="Ha T.T.T."/>
            <person name="Dugue R."/>
            <person name="Lampietro C."/>
            <person name="Louis A."/>
            <person name="Herpin A."/>
            <person name="Echchiki A."/>
            <person name="Berthelot C."/>
            <person name="Parey E."/>
            <person name="Roest-Crollius H."/>
            <person name="Braasch I."/>
            <person name="Postlethwait J."/>
            <person name="Bobe J."/>
            <person name="Montfort J."/>
            <person name="Bouchez O."/>
            <person name="Begum T."/>
            <person name="Schartl M."/>
            <person name="Guiguen Y."/>
        </authorList>
    </citation>
    <scope>NUCLEOTIDE SEQUENCE [LARGE SCALE GENOMIC DNA]</scope>
    <source>
        <strain evidence="6 7">Indonesia</strain>
        <tissue evidence="6">Blood</tissue>
    </source>
</reference>
<protein>
    <recommendedName>
        <fullName evidence="4">Perilipin</fullName>
    </recommendedName>
</protein>
<gene>
    <name evidence="6" type="ORF">PHYPO_G00194830</name>
</gene>
<evidence type="ECO:0000256" key="1">
    <source>
        <dbReference type="ARBA" id="ARBA00004502"/>
    </source>
</evidence>
<evidence type="ECO:0000256" key="4">
    <source>
        <dbReference type="PIRNR" id="PIRNR036881"/>
    </source>
</evidence>
<dbReference type="PANTHER" id="PTHR14024:SF25">
    <property type="entry name" value="PERILIPIN-2"/>
    <property type="match status" value="1"/>
</dbReference>
<dbReference type="Gene3D" id="1.20.120.340">
    <property type="entry name" value="Flagellar protein FliS"/>
    <property type="match status" value="1"/>
</dbReference>
<feature type="region of interest" description="Disordered" evidence="5">
    <location>
        <begin position="416"/>
        <end position="450"/>
    </location>
</feature>
<dbReference type="GO" id="GO:0019915">
    <property type="term" value="P:lipid storage"/>
    <property type="evidence" value="ECO:0007669"/>
    <property type="project" value="TreeGrafter"/>
</dbReference>
<evidence type="ECO:0000256" key="5">
    <source>
        <dbReference type="SAM" id="MobiDB-lite"/>
    </source>
</evidence>
<sequence>MDFSKHRRTFSSVQWYGHRTTVRDMPPVEIMNENVVTRVAKLPLVSSTYGMVSDLYSNTKDNHPTIKSVCEAAEMGVKTITSAAFTSALPIIGKLEPQISRANDLACKSLDKIEKTLPILHQPSGQLVTSAKDRVTETMNGAKETMSHTLSHVMGRTRGVVQESMEKTRMVVTGGVHTVMESKVAKLVSSGVDTALSTSEILVERYLPAPEDSQEHEINVTKGFDDETNEPSYYVRLGSISTKLRQRAYQKAISKVRDAKNNSQESISQLNRTMDLIEYTRKNISGANQKVVDKLSALMDWKSTSQSDSDTENKAELIESRTLTIARNLTQQLQATCLTLVSNLQGLPQNIQEQTLSIGHMAMDVYARFNNAAALSDLSDTVLTNTRGQLMRMRDSIDNVMDYLVNNTSLNWLVGPFYPRTEPTRKPRSQSSEESSVQPEVEMQPLDQEH</sequence>
<organism evidence="6 7">
    <name type="scientific">Pangasianodon hypophthalmus</name>
    <name type="common">Striped catfish</name>
    <name type="synonym">Helicophagus hypophthalmus</name>
    <dbReference type="NCBI Taxonomy" id="310915"/>
    <lineage>
        <taxon>Eukaryota</taxon>
        <taxon>Metazoa</taxon>
        <taxon>Chordata</taxon>
        <taxon>Craniata</taxon>
        <taxon>Vertebrata</taxon>
        <taxon>Euteleostomi</taxon>
        <taxon>Actinopterygii</taxon>
        <taxon>Neopterygii</taxon>
        <taxon>Teleostei</taxon>
        <taxon>Ostariophysi</taxon>
        <taxon>Siluriformes</taxon>
        <taxon>Pangasiidae</taxon>
        <taxon>Pangasianodon</taxon>
    </lineage>
</organism>
<dbReference type="GO" id="GO:0005811">
    <property type="term" value="C:lipid droplet"/>
    <property type="evidence" value="ECO:0007669"/>
    <property type="project" value="UniProtKB-SubCell"/>
</dbReference>
<evidence type="ECO:0000256" key="3">
    <source>
        <dbReference type="ARBA" id="ARBA00022677"/>
    </source>
</evidence>
<dbReference type="SUPFAM" id="SSF109775">
    <property type="entry name" value="Mannose-6-phosphate receptor binding protein 1 (Tip47), C-terminal domain"/>
    <property type="match status" value="1"/>
</dbReference>
<comment type="caution">
    <text evidence="6">The sequence shown here is derived from an EMBL/GenBank/DDBJ whole genome shotgun (WGS) entry which is preliminary data.</text>
</comment>
<dbReference type="Pfam" id="PF03036">
    <property type="entry name" value="Perilipin"/>
    <property type="match status" value="1"/>
</dbReference>
<dbReference type="EMBL" id="VFJC01000005">
    <property type="protein sequence ID" value="KAB5579417.1"/>
    <property type="molecule type" value="Genomic_DNA"/>
</dbReference>
<dbReference type="InterPro" id="IPR004279">
    <property type="entry name" value="Perilipin"/>
</dbReference>
<evidence type="ECO:0000313" key="7">
    <source>
        <dbReference type="Proteomes" id="UP000327468"/>
    </source>
</evidence>
<accession>A0A5N5PKG0</accession>